<dbReference type="FunFam" id="2.60.40.60:FF:000008">
    <property type="entry name" value="Cadherin 24"/>
    <property type="match status" value="1"/>
</dbReference>
<protein>
    <recommendedName>
        <fullName evidence="13">Cadherin-22</fullName>
    </recommendedName>
    <alternativeName>
        <fullName evidence="14">Pituitary and brain cadherin</fullName>
    </alternativeName>
</protein>
<dbReference type="FunFam" id="2.60.40.60:FF:000012">
    <property type="entry name" value="Cadherin 24"/>
    <property type="match status" value="1"/>
</dbReference>
<evidence type="ECO:0000256" key="12">
    <source>
        <dbReference type="ARBA" id="ARBA00057645"/>
    </source>
</evidence>
<dbReference type="Pfam" id="PF00028">
    <property type="entry name" value="Cadherin"/>
    <property type="match status" value="5"/>
</dbReference>
<dbReference type="Pfam" id="PF01049">
    <property type="entry name" value="CADH_Y-type_LIR"/>
    <property type="match status" value="1"/>
</dbReference>
<evidence type="ECO:0000259" key="19">
    <source>
        <dbReference type="PROSITE" id="PS50268"/>
    </source>
</evidence>
<dbReference type="EMBL" id="JAUPFM010000001">
    <property type="protein sequence ID" value="KAK2861852.1"/>
    <property type="molecule type" value="Genomic_DNA"/>
</dbReference>
<keyword evidence="6" id="KW-0677">Repeat</keyword>
<evidence type="ECO:0000256" key="4">
    <source>
        <dbReference type="ARBA" id="ARBA00022723"/>
    </source>
</evidence>
<dbReference type="InterPro" id="IPR027397">
    <property type="entry name" value="Catenin-bd_sf"/>
</dbReference>
<feature type="domain" description="Cadherin" evidence="19">
    <location>
        <begin position="396"/>
        <end position="508"/>
    </location>
</feature>
<dbReference type="SMART" id="SM00112">
    <property type="entry name" value="CA"/>
    <property type="match status" value="5"/>
</dbReference>
<dbReference type="GO" id="GO:0016477">
    <property type="term" value="P:cell migration"/>
    <property type="evidence" value="ECO:0007669"/>
    <property type="project" value="TreeGrafter"/>
</dbReference>
<feature type="transmembrane region" description="Helical" evidence="18">
    <location>
        <begin position="741"/>
        <end position="762"/>
    </location>
</feature>
<evidence type="ECO:0000256" key="8">
    <source>
        <dbReference type="ARBA" id="ARBA00022889"/>
    </source>
</evidence>
<keyword evidence="2" id="KW-1003">Cell membrane</keyword>
<evidence type="ECO:0000256" key="16">
    <source>
        <dbReference type="RuleBase" id="RU003318"/>
    </source>
</evidence>
<dbReference type="FunFam" id="2.60.40.60:FF:000017">
    <property type="entry name" value="Cadherin 24"/>
    <property type="match status" value="1"/>
</dbReference>
<dbReference type="PANTHER" id="PTHR24027">
    <property type="entry name" value="CADHERIN-23"/>
    <property type="match status" value="1"/>
</dbReference>
<dbReference type="GO" id="GO:0005912">
    <property type="term" value="C:adherens junction"/>
    <property type="evidence" value="ECO:0007669"/>
    <property type="project" value="TreeGrafter"/>
</dbReference>
<keyword evidence="3 16" id="KW-0812">Transmembrane</keyword>
<evidence type="ECO:0000256" key="1">
    <source>
        <dbReference type="ARBA" id="ARBA00004251"/>
    </source>
</evidence>
<feature type="domain" description="Cadherin" evidence="19">
    <location>
        <begin position="287"/>
        <end position="395"/>
    </location>
</feature>
<dbReference type="GO" id="GO:0007043">
    <property type="term" value="P:cell-cell junction assembly"/>
    <property type="evidence" value="ECO:0007669"/>
    <property type="project" value="TreeGrafter"/>
</dbReference>
<dbReference type="Gene3D" id="4.10.900.10">
    <property type="entry name" value="TCF3-CBD (Catenin binding domain)"/>
    <property type="match status" value="1"/>
</dbReference>
<proteinExistence type="predicted"/>
<feature type="region of interest" description="Disordered" evidence="17">
    <location>
        <begin position="1"/>
        <end position="70"/>
    </location>
</feature>
<dbReference type="PANTHER" id="PTHR24027:SF311">
    <property type="entry name" value="CADHERIN-22"/>
    <property type="match status" value="1"/>
</dbReference>
<dbReference type="GO" id="GO:0044331">
    <property type="term" value="P:cell-cell adhesion mediated by cadherin"/>
    <property type="evidence" value="ECO:0007669"/>
    <property type="project" value="TreeGrafter"/>
</dbReference>
<gene>
    <name evidence="20" type="ORF">Q5P01_001385</name>
</gene>
<comment type="function">
    <text evidence="12">Cadherins are calcium-dependent cell adhesion proteins. They preferentially interact with themselves in a homophilic manner in connecting cells; cadherins may thus contribute to the sorting of heterogeneous cell types. PB-cadherins may have a role in the morphological organization of pituitary gland and brain tissues.</text>
</comment>
<dbReference type="InterPro" id="IPR039808">
    <property type="entry name" value="Cadherin"/>
</dbReference>
<evidence type="ECO:0000256" key="7">
    <source>
        <dbReference type="ARBA" id="ARBA00022837"/>
    </source>
</evidence>
<dbReference type="PROSITE" id="PS50268">
    <property type="entry name" value="CADHERIN_2"/>
    <property type="match status" value="5"/>
</dbReference>
<keyword evidence="7 15" id="KW-0106">Calcium</keyword>
<keyword evidence="10 18" id="KW-0472">Membrane</keyword>
<dbReference type="GO" id="GO:0016339">
    <property type="term" value="P:calcium-dependent cell-cell adhesion via plasma membrane cell adhesion molecules"/>
    <property type="evidence" value="ECO:0007669"/>
    <property type="project" value="TreeGrafter"/>
</dbReference>
<evidence type="ECO:0000256" key="5">
    <source>
        <dbReference type="ARBA" id="ARBA00022729"/>
    </source>
</evidence>
<organism evidence="20 21">
    <name type="scientific">Channa striata</name>
    <name type="common">Snakehead murrel</name>
    <name type="synonym">Ophicephalus striatus</name>
    <dbReference type="NCBI Taxonomy" id="64152"/>
    <lineage>
        <taxon>Eukaryota</taxon>
        <taxon>Metazoa</taxon>
        <taxon>Chordata</taxon>
        <taxon>Craniata</taxon>
        <taxon>Vertebrata</taxon>
        <taxon>Euteleostomi</taxon>
        <taxon>Actinopterygii</taxon>
        <taxon>Neopterygii</taxon>
        <taxon>Teleostei</taxon>
        <taxon>Neoteleostei</taxon>
        <taxon>Acanthomorphata</taxon>
        <taxon>Anabantaria</taxon>
        <taxon>Anabantiformes</taxon>
        <taxon>Channoidei</taxon>
        <taxon>Channidae</taxon>
        <taxon>Channa</taxon>
    </lineage>
</organism>
<dbReference type="InterPro" id="IPR015919">
    <property type="entry name" value="Cadherin-like_sf"/>
</dbReference>
<dbReference type="Gene3D" id="2.60.40.60">
    <property type="entry name" value="Cadherins"/>
    <property type="match status" value="5"/>
</dbReference>
<keyword evidence="5" id="KW-0732">Signal</keyword>
<keyword evidence="4" id="KW-0479">Metal-binding</keyword>
<dbReference type="Proteomes" id="UP001187415">
    <property type="component" value="Unassembled WGS sequence"/>
</dbReference>
<evidence type="ECO:0000256" key="2">
    <source>
        <dbReference type="ARBA" id="ARBA00022475"/>
    </source>
</evidence>
<dbReference type="GO" id="GO:0005509">
    <property type="term" value="F:calcium ion binding"/>
    <property type="evidence" value="ECO:0007669"/>
    <property type="project" value="UniProtKB-UniRule"/>
</dbReference>
<evidence type="ECO:0000256" key="17">
    <source>
        <dbReference type="SAM" id="MobiDB-lite"/>
    </source>
</evidence>
<evidence type="ECO:0000256" key="11">
    <source>
        <dbReference type="ARBA" id="ARBA00023180"/>
    </source>
</evidence>
<evidence type="ECO:0000313" key="20">
    <source>
        <dbReference type="EMBL" id="KAK2861852.1"/>
    </source>
</evidence>
<feature type="compositionally biased region" description="Pro residues" evidence="17">
    <location>
        <begin position="1"/>
        <end position="10"/>
    </location>
</feature>
<keyword evidence="9 18" id="KW-1133">Transmembrane helix</keyword>
<dbReference type="CDD" id="cd11304">
    <property type="entry name" value="Cadherin_repeat"/>
    <property type="match status" value="5"/>
</dbReference>
<evidence type="ECO:0000256" key="18">
    <source>
        <dbReference type="SAM" id="Phobius"/>
    </source>
</evidence>
<feature type="domain" description="Cadherin" evidence="19">
    <location>
        <begin position="614"/>
        <end position="741"/>
    </location>
</feature>
<dbReference type="GO" id="GO:0002009">
    <property type="term" value="P:morphogenesis of an epithelium"/>
    <property type="evidence" value="ECO:0007669"/>
    <property type="project" value="UniProtKB-ARBA"/>
</dbReference>
<evidence type="ECO:0000256" key="13">
    <source>
        <dbReference type="ARBA" id="ARBA00069626"/>
    </source>
</evidence>
<evidence type="ECO:0000256" key="9">
    <source>
        <dbReference type="ARBA" id="ARBA00022989"/>
    </source>
</evidence>
<dbReference type="PROSITE" id="PS00232">
    <property type="entry name" value="CADHERIN_1"/>
    <property type="match status" value="2"/>
</dbReference>
<evidence type="ECO:0000256" key="15">
    <source>
        <dbReference type="PROSITE-ProRule" id="PRU00043"/>
    </source>
</evidence>
<keyword evidence="8 16" id="KW-0130">Cell adhesion</keyword>
<evidence type="ECO:0000256" key="10">
    <source>
        <dbReference type="ARBA" id="ARBA00023136"/>
    </source>
</evidence>
<feature type="domain" description="Cadherin" evidence="19">
    <location>
        <begin position="206"/>
        <end position="286"/>
    </location>
</feature>
<dbReference type="AlphaFoldDB" id="A0AA88NMS4"/>
<dbReference type="FunFam" id="4.10.900.10:FF:000007">
    <property type="entry name" value="Cadherin 22"/>
    <property type="match status" value="1"/>
</dbReference>
<dbReference type="GO" id="GO:0008013">
    <property type="term" value="F:beta-catenin binding"/>
    <property type="evidence" value="ECO:0007669"/>
    <property type="project" value="TreeGrafter"/>
</dbReference>
<dbReference type="GO" id="GO:0007156">
    <property type="term" value="P:homophilic cell adhesion via plasma membrane adhesion molecules"/>
    <property type="evidence" value="ECO:0007669"/>
    <property type="project" value="InterPro"/>
</dbReference>
<comment type="caution">
    <text evidence="20">The sequence shown here is derived from an EMBL/GenBank/DDBJ whole genome shotgun (WGS) entry which is preliminary data.</text>
</comment>
<dbReference type="GO" id="GO:0016342">
    <property type="term" value="C:catenin complex"/>
    <property type="evidence" value="ECO:0007669"/>
    <property type="project" value="TreeGrafter"/>
</dbReference>
<dbReference type="FunFam" id="2.60.40.60:FF:000014">
    <property type="entry name" value="Cadherin 8"/>
    <property type="match status" value="1"/>
</dbReference>
<dbReference type="GO" id="GO:0034332">
    <property type="term" value="P:adherens junction organization"/>
    <property type="evidence" value="ECO:0007669"/>
    <property type="project" value="TreeGrafter"/>
</dbReference>
<keyword evidence="21" id="KW-1185">Reference proteome</keyword>
<keyword evidence="11" id="KW-0325">Glycoprotein</keyword>
<feature type="domain" description="Cadherin" evidence="19">
    <location>
        <begin position="510"/>
        <end position="614"/>
    </location>
</feature>
<dbReference type="GO" id="GO:0045296">
    <property type="term" value="F:cadherin binding"/>
    <property type="evidence" value="ECO:0007669"/>
    <property type="project" value="TreeGrafter"/>
</dbReference>
<accession>A0AA88NMS4</accession>
<evidence type="ECO:0000313" key="21">
    <source>
        <dbReference type="Proteomes" id="UP001187415"/>
    </source>
</evidence>
<reference evidence="20" key="1">
    <citation type="submission" date="2023-07" db="EMBL/GenBank/DDBJ databases">
        <title>Chromosome-level Genome Assembly of Striped Snakehead (Channa striata).</title>
        <authorList>
            <person name="Liu H."/>
        </authorList>
    </citation>
    <scope>NUCLEOTIDE SEQUENCE</scope>
    <source>
        <strain evidence="20">Gz</strain>
        <tissue evidence="20">Muscle</tissue>
    </source>
</reference>
<dbReference type="FunFam" id="2.60.40.60:FF:000009">
    <property type="entry name" value="Cadherin 24"/>
    <property type="match status" value="1"/>
</dbReference>
<dbReference type="InterPro" id="IPR020894">
    <property type="entry name" value="Cadherin_CS"/>
</dbReference>
<evidence type="ECO:0000256" key="3">
    <source>
        <dbReference type="ARBA" id="ARBA00022692"/>
    </source>
</evidence>
<dbReference type="InterPro" id="IPR000233">
    <property type="entry name" value="Cadherin_Y-type_LIR"/>
</dbReference>
<dbReference type="GO" id="GO:0000902">
    <property type="term" value="P:cell morphogenesis"/>
    <property type="evidence" value="ECO:0007669"/>
    <property type="project" value="TreeGrafter"/>
</dbReference>
<evidence type="ECO:0000256" key="6">
    <source>
        <dbReference type="ARBA" id="ARBA00022737"/>
    </source>
</evidence>
<evidence type="ECO:0000256" key="14">
    <source>
        <dbReference type="ARBA" id="ARBA00077373"/>
    </source>
</evidence>
<comment type="subcellular location">
    <subcellularLocation>
        <location evidence="1 16">Cell membrane</location>
        <topology evidence="1 16">Single-pass type I membrane protein</topology>
    </subcellularLocation>
</comment>
<dbReference type="PRINTS" id="PR00205">
    <property type="entry name" value="CADHERIN"/>
</dbReference>
<dbReference type="SUPFAM" id="SSF49313">
    <property type="entry name" value="Cadherin-like"/>
    <property type="match status" value="5"/>
</dbReference>
<dbReference type="InterPro" id="IPR002126">
    <property type="entry name" value="Cadherin-like_dom"/>
</dbReference>
<name>A0AA88NMS4_CHASR</name>
<sequence>MSGRFPPSPPGAYRTAQRRSESGSVVPLPALVGTETPDAQRGGTQGGPRSVRPSDSHHAGDPIAFDPGRSSKFTAAVTASLCNLSRRGRAFPTRHSKETAEEPWCLGDTNVGWHRKDDLKDLRAIIRSEWQQGHLVKGWVIPFLPLNPSFGWCEASRTSGSTSGESSKEQGPSSLERVKRGWVWNQFFVVEEYTGTEPLYVGKIHTDSDEGEGNIKYTISGEGAGSIFIIDELTGDIHATERLDREEKAFYTLRAQARDRMSNDPLEPESEFVIKVQDINDSEPKFLEGPYIGSVAELSPIGTSVMKVTASDADDPTYGSSARVVYSVLDGEKFFTVDKHTGIIMTAVADLDRETQDRYELVVKATDMAGQMGGLSGSTTVTIVITDVNDNPPRFPQKMYQFSVSEGAAVGTPVGRVIAMDADMGENTDMSYLIKEGGELFKVTTDVETQEAVVSIKKPLDFESKRTHNVVVEAVNKHVDPRFVDLGSFRDQTIVRVSVSDIDEPPIFQPAEGTVMEVQEDAKVGALVGIVTARDPDVKNKPVRFSIDRMTDQDMIFHIDPDSGAITLGKILDREIAGWHNITVKAVEADNHTMVSHSAVSIRILDVNDNPPELATPYEASICEDAKPGQLIHTISVVDRDEPQSGHRFYFTLPPGASSSRDFTLWDVKDNTAGIRTQRSGFNRHEQNVYFLPILVVDSGPPSLSSTGTLTIHVCGCDTEGAIQSCNATAYVMSAALSPGVLIALLVCMLILIVLVLLILTLKRHRKGQRMTEDEEDMRDNVIKYNDEGGGEQDTQAYDMSALRNLYDFPEAKSCDSGPDIRSLPQWIQANRVGGGAEGTAASAADFSLFKGYIQKKVEQADADLSVPPYDSFQTYAFEGSSSPALSLSSIHTLSTTSEQDFSYLSEWGPRFRQLAGYYAPGNPEEEGS</sequence>